<organism evidence="5 6">
    <name type="scientific">Parablautia intestinalis</name>
    <dbReference type="NCBI Taxonomy" id="2320100"/>
    <lineage>
        <taxon>Bacteria</taxon>
        <taxon>Bacillati</taxon>
        <taxon>Bacillota</taxon>
        <taxon>Clostridia</taxon>
        <taxon>Lachnospirales</taxon>
        <taxon>Lachnospiraceae</taxon>
        <taxon>Parablautia</taxon>
    </lineage>
</organism>
<evidence type="ECO:0000256" key="3">
    <source>
        <dbReference type="ARBA" id="ARBA00022723"/>
    </source>
</evidence>
<evidence type="ECO:0000313" key="6">
    <source>
        <dbReference type="Proteomes" id="UP000280696"/>
    </source>
</evidence>
<dbReference type="AlphaFoldDB" id="A0A3A9ARP8"/>
<dbReference type="Gene3D" id="3.40.1390.30">
    <property type="entry name" value="NIF3 (NGG1p interacting factor 3)-like"/>
    <property type="match status" value="1"/>
</dbReference>
<dbReference type="EMBL" id="RAYQ01000001">
    <property type="protein sequence ID" value="RKI94058.1"/>
    <property type="molecule type" value="Genomic_DNA"/>
</dbReference>
<sequence length="273" mass="31513">MGNWTVQRIIDKILLDMCGGPKISPTCDIISIGSPDTIVTGVATTFMATFDVIKEAVRQGKNFIITHEPTWFNGMDQTDWCENDSIYLAKKKYLEDNGVTIWRLHDHMHMGSETDYIYKGLIEELGWRNYLQKDEPQPWIYEIPHTTLRALADEFKKIFHMDTIQIIGSPDMEVKRVGILVGGGSLGLGVEVMPMQVMERDRLDLMVVGDITEWTICAYLNDAYQMGFNKGMLTLGHERSEEFGMKYMEKWLKERFTDFPIAFIDAKEPFRYL</sequence>
<feature type="binding site" evidence="4">
    <location>
        <position position="67"/>
    </location>
    <ligand>
        <name>a divalent metal cation</name>
        <dbReference type="ChEBI" id="CHEBI:60240"/>
        <label>1</label>
    </ligand>
</feature>
<evidence type="ECO:0000313" key="5">
    <source>
        <dbReference type="EMBL" id="RKI94058.1"/>
    </source>
</evidence>
<dbReference type="SUPFAM" id="SSF102705">
    <property type="entry name" value="NIF3 (NGG1p interacting factor 3)-like"/>
    <property type="match status" value="1"/>
</dbReference>
<dbReference type="Proteomes" id="UP000280696">
    <property type="component" value="Unassembled WGS sequence"/>
</dbReference>
<dbReference type="PANTHER" id="PTHR13799">
    <property type="entry name" value="NGG1 INTERACTING FACTOR 3"/>
    <property type="match status" value="1"/>
</dbReference>
<evidence type="ECO:0000256" key="4">
    <source>
        <dbReference type="PIRSR" id="PIRSR602678-1"/>
    </source>
</evidence>
<name>A0A3A9ARP8_9FIRM</name>
<comment type="similarity">
    <text evidence="1">Belongs to the GTP cyclohydrolase I type 2/NIF3 family.</text>
</comment>
<protein>
    <recommendedName>
        <fullName evidence="2">GTP cyclohydrolase 1 type 2 homolog</fullName>
    </recommendedName>
</protein>
<dbReference type="GO" id="GO:0005737">
    <property type="term" value="C:cytoplasm"/>
    <property type="evidence" value="ECO:0007669"/>
    <property type="project" value="TreeGrafter"/>
</dbReference>
<comment type="caution">
    <text evidence="5">The sequence shown here is derived from an EMBL/GenBank/DDBJ whole genome shotgun (WGS) entry which is preliminary data.</text>
</comment>
<evidence type="ECO:0000256" key="2">
    <source>
        <dbReference type="ARBA" id="ARBA00022112"/>
    </source>
</evidence>
<dbReference type="RefSeq" id="WP_120465694.1">
    <property type="nucleotide sequence ID" value="NZ_RAYQ01000001.1"/>
</dbReference>
<reference evidence="5 6" key="1">
    <citation type="submission" date="2018-09" db="EMBL/GenBank/DDBJ databases">
        <title>Murine metabolic-syndrome-specific gut microbial biobank.</title>
        <authorList>
            <person name="Liu C."/>
        </authorList>
    </citation>
    <scope>NUCLEOTIDE SEQUENCE [LARGE SCALE GENOMIC DNA]</scope>
    <source>
        <strain evidence="5 6">0.1xD8-82</strain>
    </source>
</reference>
<dbReference type="PANTHER" id="PTHR13799:SF14">
    <property type="entry name" value="GTP CYCLOHYDROLASE 1 TYPE 2 HOMOLOG"/>
    <property type="match status" value="1"/>
</dbReference>
<gene>
    <name evidence="5" type="ORF">D7V94_00280</name>
</gene>
<keyword evidence="6" id="KW-1185">Reference proteome</keyword>
<proteinExistence type="inferred from homology"/>
<accession>A0A3A9ARP8</accession>
<dbReference type="InterPro" id="IPR002678">
    <property type="entry name" value="DUF34/NIF3"/>
</dbReference>
<feature type="binding site" evidence="4">
    <location>
        <position position="241"/>
    </location>
    <ligand>
        <name>a divalent metal cation</name>
        <dbReference type="ChEBI" id="CHEBI:60240"/>
        <label>1</label>
    </ligand>
</feature>
<dbReference type="Pfam" id="PF01784">
    <property type="entry name" value="DUF34_NIF3"/>
    <property type="match status" value="1"/>
</dbReference>
<dbReference type="GO" id="GO:0046872">
    <property type="term" value="F:metal ion binding"/>
    <property type="evidence" value="ECO:0007669"/>
    <property type="project" value="UniProtKB-KW"/>
</dbReference>
<evidence type="ECO:0000256" key="1">
    <source>
        <dbReference type="ARBA" id="ARBA00006964"/>
    </source>
</evidence>
<keyword evidence="3 4" id="KW-0479">Metal-binding</keyword>
<dbReference type="InterPro" id="IPR036069">
    <property type="entry name" value="DUF34/NIF3_sf"/>
</dbReference>
<feature type="binding site" evidence="4">
    <location>
        <position position="237"/>
    </location>
    <ligand>
        <name>a divalent metal cation</name>
        <dbReference type="ChEBI" id="CHEBI:60240"/>
        <label>1</label>
    </ligand>
</feature>
<dbReference type="OrthoDB" id="1116574at2"/>